<feature type="transmembrane region" description="Helical" evidence="6">
    <location>
        <begin position="376"/>
        <end position="401"/>
    </location>
</feature>
<feature type="transmembrane region" description="Helical" evidence="6">
    <location>
        <begin position="249"/>
        <end position="268"/>
    </location>
</feature>
<dbReference type="InterPro" id="IPR005829">
    <property type="entry name" value="Sugar_transporter_CS"/>
</dbReference>
<evidence type="ECO:0000256" key="2">
    <source>
        <dbReference type="ARBA" id="ARBA00022448"/>
    </source>
</evidence>
<feature type="transmembrane region" description="Helical" evidence="6">
    <location>
        <begin position="88"/>
        <end position="105"/>
    </location>
</feature>
<comment type="subcellular location">
    <subcellularLocation>
        <location evidence="1">Cell membrane</location>
        <topology evidence="1">Multi-pass membrane protein</topology>
    </subcellularLocation>
</comment>
<feature type="transmembrane region" description="Helical" evidence="6">
    <location>
        <begin position="111"/>
        <end position="132"/>
    </location>
</feature>
<feature type="transmembrane region" description="Helical" evidence="6">
    <location>
        <begin position="177"/>
        <end position="196"/>
    </location>
</feature>
<organism evidence="8 9">
    <name type="scientific">Psychrobacillus soli</name>
    <dbReference type="NCBI Taxonomy" id="1543965"/>
    <lineage>
        <taxon>Bacteria</taxon>
        <taxon>Bacillati</taxon>
        <taxon>Bacillota</taxon>
        <taxon>Bacilli</taxon>
        <taxon>Bacillales</taxon>
        <taxon>Bacillaceae</taxon>
        <taxon>Psychrobacillus</taxon>
    </lineage>
</organism>
<accession>A0A544TDC0</accession>
<feature type="domain" description="Major facilitator superfamily (MFS) profile" evidence="7">
    <location>
        <begin position="22"/>
        <end position="431"/>
    </location>
</feature>
<evidence type="ECO:0000256" key="5">
    <source>
        <dbReference type="ARBA" id="ARBA00023136"/>
    </source>
</evidence>
<feature type="transmembrane region" description="Helical" evidence="6">
    <location>
        <begin position="56"/>
        <end position="76"/>
    </location>
</feature>
<dbReference type="SUPFAM" id="SSF103473">
    <property type="entry name" value="MFS general substrate transporter"/>
    <property type="match status" value="1"/>
</dbReference>
<evidence type="ECO:0000256" key="3">
    <source>
        <dbReference type="ARBA" id="ARBA00022692"/>
    </source>
</evidence>
<evidence type="ECO:0000256" key="1">
    <source>
        <dbReference type="ARBA" id="ARBA00004651"/>
    </source>
</evidence>
<dbReference type="InterPro" id="IPR011701">
    <property type="entry name" value="MFS"/>
</dbReference>
<dbReference type="GO" id="GO:0005886">
    <property type="term" value="C:plasma membrane"/>
    <property type="evidence" value="ECO:0007669"/>
    <property type="project" value="UniProtKB-SubCell"/>
</dbReference>
<gene>
    <name evidence="8" type="ORF">FG383_08995</name>
</gene>
<comment type="caution">
    <text evidence="8">The sequence shown here is derived from an EMBL/GenBank/DDBJ whole genome shotgun (WGS) entry which is preliminary data.</text>
</comment>
<dbReference type="InterPro" id="IPR036259">
    <property type="entry name" value="MFS_trans_sf"/>
</dbReference>
<dbReference type="OrthoDB" id="9787026at2"/>
<name>A0A544TDC0_9BACI</name>
<dbReference type="PROSITE" id="PS00217">
    <property type="entry name" value="SUGAR_TRANSPORT_2"/>
    <property type="match status" value="1"/>
</dbReference>
<feature type="transmembrane region" description="Helical" evidence="6">
    <location>
        <begin position="288"/>
        <end position="306"/>
    </location>
</feature>
<evidence type="ECO:0000256" key="6">
    <source>
        <dbReference type="SAM" id="Phobius"/>
    </source>
</evidence>
<keyword evidence="4 6" id="KW-1133">Transmembrane helix</keyword>
<dbReference type="EMBL" id="VDGG01000015">
    <property type="protein sequence ID" value="TQR15448.1"/>
    <property type="molecule type" value="Genomic_DNA"/>
</dbReference>
<dbReference type="GO" id="GO:0046943">
    <property type="term" value="F:carboxylic acid transmembrane transporter activity"/>
    <property type="evidence" value="ECO:0007669"/>
    <property type="project" value="TreeGrafter"/>
</dbReference>
<evidence type="ECO:0000256" key="4">
    <source>
        <dbReference type="ARBA" id="ARBA00022989"/>
    </source>
</evidence>
<evidence type="ECO:0000313" key="9">
    <source>
        <dbReference type="Proteomes" id="UP000318937"/>
    </source>
</evidence>
<dbReference type="Proteomes" id="UP000318937">
    <property type="component" value="Unassembled WGS sequence"/>
</dbReference>
<dbReference type="AlphaFoldDB" id="A0A544TDC0"/>
<evidence type="ECO:0000313" key="8">
    <source>
        <dbReference type="EMBL" id="TQR15448.1"/>
    </source>
</evidence>
<sequence>MNTVNPIEIVNQSKLKGFHYILILCLFFIMMFDGYDVVIYGATIPLLKEDWGITDIVAGSIGSYTTIGTAIGAVLFGLYADRFGKKRIIIFTTFLFSFFTLLSGFAPTPIFFVICRIIAGLGFGGVMPNIAALISEYAPTKYRVAIISFIFCGYSVGAMTASFSGQVFLEKFGWQPVYWIGGLPLLLLPFAARILPESISTLMKQKDTKSLVTVLRKIEPTLSQVVQFTYVQQEKLQKSSVRDLFKNKLALSTTMFWLSCFCTFILMYSLNTWLPTLMMSAGYDLKSSLLFVAVLQIGAIIGTLVFGNLIQLLGFKRVLIPLYIVGAVSLVLIGYSKNIYIAYGLIALIGAASVGLQNMSNAYVAEYYSVDVRAAALGSTMAFGRLGSIVAPTYMGILLTFNLQPQFNFFAISIAAIFGAIAMSFIREDRADYAVEKQVTSKKVTILKSSTNRL</sequence>
<feature type="transmembrane region" description="Helical" evidence="6">
    <location>
        <begin position="341"/>
        <end position="364"/>
    </location>
</feature>
<dbReference type="Pfam" id="PF07690">
    <property type="entry name" value="MFS_1"/>
    <property type="match status" value="1"/>
</dbReference>
<reference evidence="8 9" key="1">
    <citation type="submission" date="2019-05" db="EMBL/GenBank/DDBJ databases">
        <title>Psychrobacillus vulpis sp. nov., a new species isolated from feces of a red fox that inhabits in The Tablas de Daimiel Natural Park, Albacete, Spain.</title>
        <authorList>
            <person name="Rodriguez M."/>
            <person name="Reina J.C."/>
            <person name="Bejar V."/>
            <person name="Llamas I."/>
        </authorList>
    </citation>
    <scope>NUCLEOTIDE SEQUENCE [LARGE SCALE GENOMIC DNA]</scope>
    <source>
        <strain evidence="8 9">NHI-2</strain>
    </source>
</reference>
<dbReference type="CDD" id="cd17365">
    <property type="entry name" value="MFS_PcaK_like"/>
    <property type="match status" value="1"/>
</dbReference>
<keyword evidence="2" id="KW-0813">Transport</keyword>
<protein>
    <submittedName>
        <fullName evidence="8">Aromatic acid/H+ symport family MFS transporter</fullName>
    </submittedName>
</protein>
<dbReference type="RefSeq" id="WP_142607045.1">
    <property type="nucleotide sequence ID" value="NZ_VDGG01000015.1"/>
</dbReference>
<feature type="transmembrane region" description="Helical" evidence="6">
    <location>
        <begin position="144"/>
        <end position="165"/>
    </location>
</feature>
<feature type="transmembrane region" description="Helical" evidence="6">
    <location>
        <begin position="20"/>
        <end position="44"/>
    </location>
</feature>
<proteinExistence type="predicted"/>
<keyword evidence="3 6" id="KW-0812">Transmembrane</keyword>
<dbReference type="InterPro" id="IPR020846">
    <property type="entry name" value="MFS_dom"/>
</dbReference>
<keyword evidence="9" id="KW-1185">Reference proteome</keyword>
<dbReference type="PROSITE" id="PS50850">
    <property type="entry name" value="MFS"/>
    <property type="match status" value="1"/>
</dbReference>
<feature type="transmembrane region" description="Helical" evidence="6">
    <location>
        <begin position="407"/>
        <end position="426"/>
    </location>
</feature>
<feature type="transmembrane region" description="Helical" evidence="6">
    <location>
        <begin position="318"/>
        <end position="335"/>
    </location>
</feature>
<dbReference type="PANTHER" id="PTHR23508">
    <property type="entry name" value="CARBOXYLIC ACID TRANSPORTER PROTEIN HOMOLOG"/>
    <property type="match status" value="1"/>
</dbReference>
<evidence type="ECO:0000259" key="7">
    <source>
        <dbReference type="PROSITE" id="PS50850"/>
    </source>
</evidence>
<keyword evidence="5 6" id="KW-0472">Membrane</keyword>
<dbReference type="Gene3D" id="1.20.1250.20">
    <property type="entry name" value="MFS general substrate transporter like domains"/>
    <property type="match status" value="1"/>
</dbReference>
<dbReference type="PANTHER" id="PTHR23508:SF10">
    <property type="entry name" value="CARBOXYLIC ACID TRANSPORTER PROTEIN HOMOLOG"/>
    <property type="match status" value="1"/>
</dbReference>